<dbReference type="InterPro" id="IPR020845">
    <property type="entry name" value="AMP-binding_CS"/>
</dbReference>
<gene>
    <name evidence="6" type="ORF">GYA93_07295</name>
</gene>
<dbReference type="GO" id="GO:0031177">
    <property type="term" value="F:phosphopantetheine binding"/>
    <property type="evidence" value="ECO:0007669"/>
    <property type="project" value="InterPro"/>
</dbReference>
<dbReference type="InterPro" id="IPR000873">
    <property type="entry name" value="AMP-dep_synth/lig_dom"/>
</dbReference>
<dbReference type="GO" id="GO:0008610">
    <property type="term" value="P:lipid biosynthetic process"/>
    <property type="evidence" value="ECO:0007669"/>
    <property type="project" value="UniProtKB-ARBA"/>
</dbReference>
<proteinExistence type="inferred from homology"/>
<dbReference type="PROSITE" id="PS50075">
    <property type="entry name" value="CARRIER"/>
    <property type="match status" value="1"/>
</dbReference>
<dbReference type="RefSeq" id="WP_059038614.1">
    <property type="nucleotide sequence ID" value="NZ_JAADZU010000016.1"/>
</dbReference>
<dbReference type="SMART" id="SM00823">
    <property type="entry name" value="PKS_PP"/>
    <property type="match status" value="1"/>
</dbReference>
<keyword evidence="4" id="KW-0597">Phosphoprotein</keyword>
<dbReference type="AlphaFoldDB" id="A0A7K3LPB2"/>
<dbReference type="InterPro" id="IPR042099">
    <property type="entry name" value="ANL_N_sf"/>
</dbReference>
<dbReference type="InterPro" id="IPR009081">
    <property type="entry name" value="PP-bd_ACP"/>
</dbReference>
<dbReference type="Gene3D" id="3.30.300.30">
    <property type="match status" value="1"/>
</dbReference>
<evidence type="ECO:0000313" key="7">
    <source>
        <dbReference type="Proteomes" id="UP000466307"/>
    </source>
</evidence>
<dbReference type="GO" id="GO:0009239">
    <property type="term" value="P:enterobactin biosynthetic process"/>
    <property type="evidence" value="ECO:0007669"/>
    <property type="project" value="TreeGrafter"/>
</dbReference>
<dbReference type="SUPFAM" id="SSF52777">
    <property type="entry name" value="CoA-dependent acyltransferases"/>
    <property type="match status" value="2"/>
</dbReference>
<dbReference type="InterPro" id="IPR029058">
    <property type="entry name" value="AB_hydrolase_fold"/>
</dbReference>
<dbReference type="Gene3D" id="3.30.559.10">
    <property type="entry name" value="Chloramphenicol acetyltransferase-like domain"/>
    <property type="match status" value="1"/>
</dbReference>
<dbReference type="Gene3D" id="3.40.50.12780">
    <property type="entry name" value="N-terminal domain of ligase-like"/>
    <property type="match status" value="1"/>
</dbReference>
<dbReference type="Gene3D" id="3.40.50.1820">
    <property type="entry name" value="alpha/beta hydrolase"/>
    <property type="match status" value="1"/>
</dbReference>
<dbReference type="NCBIfam" id="TIGR01733">
    <property type="entry name" value="AA-adenyl-dom"/>
    <property type="match status" value="1"/>
</dbReference>
<evidence type="ECO:0000256" key="2">
    <source>
        <dbReference type="ARBA" id="ARBA00006432"/>
    </source>
</evidence>
<dbReference type="SUPFAM" id="SSF47336">
    <property type="entry name" value="ACP-like"/>
    <property type="match status" value="1"/>
</dbReference>
<dbReference type="GO" id="GO:0043041">
    <property type="term" value="P:amino acid activation for nonribosomal peptide biosynthetic process"/>
    <property type="evidence" value="ECO:0007669"/>
    <property type="project" value="TreeGrafter"/>
</dbReference>
<organism evidence="6 7">
    <name type="scientific">Gordonia desulfuricans</name>
    <dbReference type="NCBI Taxonomy" id="89051"/>
    <lineage>
        <taxon>Bacteria</taxon>
        <taxon>Bacillati</taxon>
        <taxon>Actinomycetota</taxon>
        <taxon>Actinomycetes</taxon>
        <taxon>Mycobacteriales</taxon>
        <taxon>Gordoniaceae</taxon>
        <taxon>Gordonia</taxon>
    </lineage>
</organism>
<dbReference type="Pfam" id="PF13193">
    <property type="entry name" value="AMP-binding_C"/>
    <property type="match status" value="1"/>
</dbReference>
<dbReference type="InterPro" id="IPR025110">
    <property type="entry name" value="AMP-bd_C"/>
</dbReference>
<dbReference type="InterPro" id="IPR023213">
    <property type="entry name" value="CAT-like_dom_sf"/>
</dbReference>
<dbReference type="GO" id="GO:0047527">
    <property type="term" value="F:2,3-dihydroxybenzoate-serine ligase activity"/>
    <property type="evidence" value="ECO:0007669"/>
    <property type="project" value="TreeGrafter"/>
</dbReference>
<dbReference type="GO" id="GO:0005829">
    <property type="term" value="C:cytosol"/>
    <property type="evidence" value="ECO:0007669"/>
    <property type="project" value="TreeGrafter"/>
</dbReference>
<evidence type="ECO:0000256" key="1">
    <source>
        <dbReference type="ARBA" id="ARBA00001957"/>
    </source>
</evidence>
<dbReference type="PANTHER" id="PTHR45527">
    <property type="entry name" value="NONRIBOSOMAL PEPTIDE SYNTHETASE"/>
    <property type="match status" value="1"/>
</dbReference>
<dbReference type="Pfam" id="PF00550">
    <property type="entry name" value="PP-binding"/>
    <property type="match status" value="1"/>
</dbReference>
<dbReference type="PROSITE" id="PS00455">
    <property type="entry name" value="AMP_BINDING"/>
    <property type="match status" value="1"/>
</dbReference>
<dbReference type="EMBL" id="JAADZU010000016">
    <property type="protein sequence ID" value="NDK89387.1"/>
    <property type="molecule type" value="Genomic_DNA"/>
</dbReference>
<accession>A0A7K3LPB2</accession>
<keyword evidence="7" id="KW-1185">Reference proteome</keyword>
<protein>
    <submittedName>
        <fullName evidence="6">Non-ribosomal peptide synthetase</fullName>
    </submittedName>
</protein>
<dbReference type="CDD" id="cd05930">
    <property type="entry name" value="A_NRPS"/>
    <property type="match status" value="1"/>
</dbReference>
<dbReference type="InterPro" id="IPR006162">
    <property type="entry name" value="Ppantetheine_attach_site"/>
</dbReference>
<dbReference type="Gene3D" id="3.30.559.30">
    <property type="entry name" value="Nonribosomal peptide synthetase, condensation domain"/>
    <property type="match status" value="1"/>
</dbReference>
<dbReference type="InterPro" id="IPR036736">
    <property type="entry name" value="ACP-like_sf"/>
</dbReference>
<evidence type="ECO:0000313" key="6">
    <source>
        <dbReference type="EMBL" id="NDK89387.1"/>
    </source>
</evidence>
<dbReference type="PROSITE" id="PS00012">
    <property type="entry name" value="PHOSPHOPANTETHEINE"/>
    <property type="match status" value="1"/>
</dbReference>
<evidence type="ECO:0000259" key="5">
    <source>
        <dbReference type="PROSITE" id="PS50075"/>
    </source>
</evidence>
<dbReference type="FunFam" id="1.10.1200.10:FF:000005">
    <property type="entry name" value="Nonribosomal peptide synthetase 1"/>
    <property type="match status" value="1"/>
</dbReference>
<dbReference type="InterPro" id="IPR010071">
    <property type="entry name" value="AA_adenyl_dom"/>
</dbReference>
<dbReference type="Proteomes" id="UP000466307">
    <property type="component" value="Unassembled WGS sequence"/>
</dbReference>
<dbReference type="UniPathway" id="UPA00011"/>
<dbReference type="FunFam" id="3.30.300.30:FF:000010">
    <property type="entry name" value="Enterobactin synthetase component F"/>
    <property type="match status" value="1"/>
</dbReference>
<keyword evidence="3" id="KW-0596">Phosphopantetheine</keyword>
<dbReference type="PANTHER" id="PTHR45527:SF1">
    <property type="entry name" value="FATTY ACID SYNTHASE"/>
    <property type="match status" value="1"/>
</dbReference>
<dbReference type="Pfam" id="PF00668">
    <property type="entry name" value="Condensation"/>
    <property type="match status" value="1"/>
</dbReference>
<evidence type="ECO:0000256" key="4">
    <source>
        <dbReference type="ARBA" id="ARBA00022553"/>
    </source>
</evidence>
<comment type="cofactor">
    <cofactor evidence="1">
        <name>pantetheine 4'-phosphate</name>
        <dbReference type="ChEBI" id="CHEBI:47942"/>
    </cofactor>
</comment>
<sequence>MSVVRVSSCEPLFAASAAAQGLWVAQSVIGPSPVFTIGQVLEFTTAPDTTRLVRAATAAAAEADLLSARFTDDDSGPHYRLGDPIPVRHIDLGADPRALAQHCADAVGRPIDPVTGPCAEISILTAGASTGLLVVAHHLVLDAYGLGLLVRRIGRLYDDPADTHALRPVTGLPAGIDAPRADDQEFWAHELAGVAGPLTLSGAPRGHRIAARVHTRRSVIAGAGALARTPASLTAVVAAFCARRADTDDVILGFPMMNRLGSPAAASACSMVNVIPLRIAAAGSSTLEEIGAHVTEQIRAVGPHARYRGEQIVRDLRHRGVDGANGPTLNIKPFSSTVTIGGHAATIRSLARGPVVDMAITCADIDGDLEIMVDADTELYDEAAVEEICAELTEAVTAVATTPELTGKPIGAWHLAADRARATAITADDERTRRPIGTTRLVDRALAHPDDTVALVFGAEQVRVADLRRRVDALAGRLGVLGPEDIVAVALPRGIDLIVALLAVHRSGAAFLPLDPGFPADRLAATLADAGPVAVLEPGPDGIAIGRPDGADTSRADRDVVPSHDLRSPAYVIYTSGSTGTPKGVVLDHRALLNFTEDMIDLLGYRPGRSVLAVTTISFDIAILETLVPLAAGATVVLATADDVHDPDRLARIVTTHGVDVMQATPSLWSALLESGHGSALAGVDVLVGGESVPAELAAELAGHAASVRNMYGPTETTIWSTTAPLTGHDVPIGEPIANTGVRLLDSALRPVGDGRVGELYLSGDGLARGYHGKPDLTFARFVADPFGPPGARMYRTGDLARRGADGVLYCLGRTDHQVKIRGFRIELGDVDTALAQHDSVDRAVTTAFDGRLVAFVKPTAGHEVDVRELRAHLTDRLPDYMIPAAVMAVDEFPLTPNGKVDRRALPRPVFGYPAGDSRPPATDTERALAQAFSEVLGVPAVGADDDFFLLGGDSLTAVRVVTRLARDGLRITPIELFDNPTVAGLATVATTVATARPDPDAARPADGEFALTTAGIGADELDDLADGDLL</sequence>
<comment type="similarity">
    <text evidence="2">Belongs to the ATP-dependent AMP-binding enzyme family.</text>
</comment>
<dbReference type="InterPro" id="IPR020806">
    <property type="entry name" value="PKS_PP-bd"/>
</dbReference>
<dbReference type="SUPFAM" id="SSF56801">
    <property type="entry name" value="Acetyl-CoA synthetase-like"/>
    <property type="match status" value="1"/>
</dbReference>
<dbReference type="GO" id="GO:0009366">
    <property type="term" value="C:enterobactin synthetase complex"/>
    <property type="evidence" value="ECO:0007669"/>
    <property type="project" value="TreeGrafter"/>
</dbReference>
<reference evidence="6 7" key="1">
    <citation type="submission" date="2020-01" db="EMBL/GenBank/DDBJ databases">
        <title>Investigation of new actinobacteria for the biodesulphurisation of diesel fuel.</title>
        <authorList>
            <person name="Athi Narayanan S.M."/>
        </authorList>
    </citation>
    <scope>NUCLEOTIDE SEQUENCE [LARGE SCALE GENOMIC DNA]</scope>
    <source>
        <strain evidence="6 7">213E</strain>
    </source>
</reference>
<dbReference type="InterPro" id="IPR001242">
    <property type="entry name" value="Condensation_dom"/>
</dbReference>
<dbReference type="Pfam" id="PF00501">
    <property type="entry name" value="AMP-binding"/>
    <property type="match status" value="1"/>
</dbReference>
<name>A0A7K3LPB2_9ACTN</name>
<evidence type="ECO:0000256" key="3">
    <source>
        <dbReference type="ARBA" id="ARBA00022450"/>
    </source>
</evidence>
<feature type="domain" description="Carrier" evidence="5">
    <location>
        <begin position="920"/>
        <end position="994"/>
    </location>
</feature>
<comment type="caution">
    <text evidence="6">The sequence shown here is derived from an EMBL/GenBank/DDBJ whole genome shotgun (WGS) entry which is preliminary data.</text>
</comment>
<dbReference type="InterPro" id="IPR045851">
    <property type="entry name" value="AMP-bd_C_sf"/>
</dbReference>